<evidence type="ECO:0000313" key="1">
    <source>
        <dbReference type="EnsemblMetazoa" id="Aqu2.1.05519_001"/>
    </source>
</evidence>
<dbReference type="AlphaFoldDB" id="A0A1X7STP9"/>
<dbReference type="InParanoid" id="A0A1X7STP9"/>
<organism evidence="1">
    <name type="scientific">Amphimedon queenslandica</name>
    <name type="common">Sponge</name>
    <dbReference type="NCBI Taxonomy" id="400682"/>
    <lineage>
        <taxon>Eukaryota</taxon>
        <taxon>Metazoa</taxon>
        <taxon>Porifera</taxon>
        <taxon>Demospongiae</taxon>
        <taxon>Heteroscleromorpha</taxon>
        <taxon>Haplosclerida</taxon>
        <taxon>Niphatidae</taxon>
        <taxon>Amphimedon</taxon>
    </lineage>
</organism>
<name>A0A1X7STP9_AMPQE</name>
<proteinExistence type="predicted"/>
<accession>A0A1X7STP9</accession>
<sequence length="27" mass="3152">HVHDSTCTMNHVILFRFFTSFPLSISN</sequence>
<protein>
    <submittedName>
        <fullName evidence="1">Uncharacterized protein</fullName>
    </submittedName>
</protein>
<dbReference type="EnsemblMetazoa" id="Aqu2.1.05519_001">
    <property type="protein sequence ID" value="Aqu2.1.05519_001"/>
    <property type="gene ID" value="Aqu2.1.05519"/>
</dbReference>
<reference evidence="1" key="1">
    <citation type="submission" date="2017-05" db="UniProtKB">
        <authorList>
            <consortium name="EnsemblMetazoa"/>
        </authorList>
    </citation>
    <scope>IDENTIFICATION</scope>
</reference>